<feature type="compositionally biased region" description="Basic and acidic residues" evidence="1">
    <location>
        <begin position="542"/>
        <end position="553"/>
    </location>
</feature>
<dbReference type="AlphaFoldDB" id="A0AAD7QR77"/>
<dbReference type="GO" id="GO:0043130">
    <property type="term" value="F:ubiquitin binding"/>
    <property type="evidence" value="ECO:0007669"/>
    <property type="project" value="InterPro"/>
</dbReference>
<feature type="compositionally biased region" description="Pro residues" evidence="1">
    <location>
        <begin position="24"/>
        <end position="36"/>
    </location>
</feature>
<dbReference type="Proteomes" id="UP001217417">
    <property type="component" value="Unassembled WGS sequence"/>
</dbReference>
<protein>
    <recommendedName>
        <fullName evidence="2">CUE domain-containing protein</fullName>
    </recommendedName>
</protein>
<dbReference type="InterPro" id="IPR003892">
    <property type="entry name" value="CUE"/>
</dbReference>
<reference evidence="3" key="1">
    <citation type="submission" date="2023-03" db="EMBL/GenBank/DDBJ databases">
        <title>Near-Complete genome sequence of Lipomyces tetrasporous NRRL Y-64009, an oleaginous yeast capable of growing on lignocellulosic hydrolysates.</title>
        <authorList>
            <consortium name="Lawrence Berkeley National Laboratory"/>
            <person name="Jagtap S.S."/>
            <person name="Liu J.-J."/>
            <person name="Walukiewicz H.E."/>
            <person name="Pangilinan J."/>
            <person name="Lipzen A."/>
            <person name="Ahrendt S."/>
            <person name="Koriabine M."/>
            <person name="Cobaugh K."/>
            <person name="Salamov A."/>
            <person name="Yoshinaga Y."/>
            <person name="Ng V."/>
            <person name="Daum C."/>
            <person name="Grigoriev I.V."/>
            <person name="Slininger P.J."/>
            <person name="Dien B.S."/>
            <person name="Jin Y.-S."/>
            <person name="Rao C.V."/>
        </authorList>
    </citation>
    <scope>NUCLEOTIDE SEQUENCE</scope>
    <source>
        <strain evidence="3">NRRL Y-64009</strain>
    </source>
</reference>
<feature type="compositionally biased region" description="Acidic residues" evidence="1">
    <location>
        <begin position="683"/>
        <end position="697"/>
    </location>
</feature>
<dbReference type="EMBL" id="JARPMG010000006">
    <property type="protein sequence ID" value="KAJ8099810.1"/>
    <property type="molecule type" value="Genomic_DNA"/>
</dbReference>
<feature type="region of interest" description="Disordered" evidence="1">
    <location>
        <begin position="677"/>
        <end position="727"/>
    </location>
</feature>
<feature type="region of interest" description="Disordered" evidence="1">
    <location>
        <begin position="1"/>
        <end position="36"/>
    </location>
</feature>
<feature type="compositionally biased region" description="Low complexity" evidence="1">
    <location>
        <begin position="1"/>
        <end position="23"/>
    </location>
</feature>
<feature type="region of interest" description="Disordered" evidence="1">
    <location>
        <begin position="542"/>
        <end position="576"/>
    </location>
</feature>
<organism evidence="3 4">
    <name type="scientific">Lipomyces tetrasporus</name>
    <dbReference type="NCBI Taxonomy" id="54092"/>
    <lineage>
        <taxon>Eukaryota</taxon>
        <taxon>Fungi</taxon>
        <taxon>Dikarya</taxon>
        <taxon>Ascomycota</taxon>
        <taxon>Saccharomycotina</taxon>
        <taxon>Lipomycetes</taxon>
        <taxon>Lipomycetales</taxon>
        <taxon>Lipomycetaceae</taxon>
        <taxon>Lipomyces</taxon>
    </lineage>
</organism>
<proteinExistence type="predicted"/>
<sequence>MTATDSSSSRTPSTSLPPTAQPQRPQPAPDPNPPIAEYPILAVRRQLAPSLWASCLDCWCAMTEYFIAQPPSAVERATHLIRFLQTYVSLARDTVDADGVHDSLPDAARAADDGDEIQDPMARLLRRNVFVLLYRQYCLSSHVSNLDMIWGFVRLYARGNHAAIQKVIKHLGFASLPAADTSSSSKNPTQDPVVGPTDRLRGFIFDRIRSGKFTVEELHAVRILLRDQQIAQAWLTRHAWFAGLKAIVSTATARPESAPAATPAEVAVKVAYVSFVGLAAANPDAAATVFDGLRTQLPPPHEVGPGELLPALVVRTKIVARVRHLAASSTGGRSGGERLNAVVVALETIKLKLPPATVTAISACFRKSATRKTARAAKRRIKKMDVDAIGTVLDLDDARMVKEIKEIFPHLAEKYIVTLLAAKNNSVEEVLAYLVEQVPDRTHPDELADAVASLTVAPIEDGVVDNADDAERRRFENLEFAPGTLHYGRRPGADADEMLARGTTVSDKQKIFDSLRLIYDEDEDERDDTYDDVDALAHVYEDPEMDYKDKDDQAPASQPPPLPRTIEKPKGKPWENKLSKKEMQQLKDEQEFQRAENPNEQYLWGIYSGDKSVFETKQRGTKFRSEMKNRTNWTDEQLEGWAKVLDRDPKFRKRLEAKYIFAGNRPIVTSTTYDEIADKYDPDSEPELADSDNDSDNDAAPTKNFSRQREVLPDYQIPTEPKPEKIWGGKAEKKRLERLQAHQERERRLQALANAGRIGRGGIGYGTGRGGGWANANHNRRDARANKMDRGMGTPEY</sequence>
<evidence type="ECO:0000256" key="1">
    <source>
        <dbReference type="SAM" id="MobiDB-lite"/>
    </source>
</evidence>
<evidence type="ECO:0000259" key="2">
    <source>
        <dbReference type="PROSITE" id="PS51140"/>
    </source>
</evidence>
<accession>A0AAD7QR77</accession>
<gene>
    <name evidence="3" type="ORF">POJ06DRAFT_117135</name>
</gene>
<dbReference type="GeneID" id="80879348"/>
<dbReference type="PROSITE" id="PS51140">
    <property type="entry name" value="CUE"/>
    <property type="match status" value="1"/>
</dbReference>
<name>A0AAD7QR77_9ASCO</name>
<feature type="region of interest" description="Disordered" evidence="1">
    <location>
        <begin position="759"/>
        <end position="797"/>
    </location>
</feature>
<comment type="caution">
    <text evidence="3">The sequence shown here is derived from an EMBL/GenBank/DDBJ whole genome shotgun (WGS) entry which is preliminary data.</text>
</comment>
<feature type="domain" description="CUE" evidence="2">
    <location>
        <begin position="396"/>
        <end position="442"/>
    </location>
</feature>
<feature type="compositionally biased region" description="Gly residues" evidence="1">
    <location>
        <begin position="759"/>
        <end position="773"/>
    </location>
</feature>
<evidence type="ECO:0000313" key="3">
    <source>
        <dbReference type="EMBL" id="KAJ8099810.1"/>
    </source>
</evidence>
<dbReference type="SUPFAM" id="SSF46934">
    <property type="entry name" value="UBA-like"/>
    <property type="match status" value="1"/>
</dbReference>
<feature type="compositionally biased region" description="Basic and acidic residues" evidence="1">
    <location>
        <begin position="779"/>
        <end position="790"/>
    </location>
</feature>
<evidence type="ECO:0000313" key="4">
    <source>
        <dbReference type="Proteomes" id="UP001217417"/>
    </source>
</evidence>
<dbReference type="Pfam" id="PF02845">
    <property type="entry name" value="CUE"/>
    <property type="match status" value="1"/>
</dbReference>
<dbReference type="RefSeq" id="XP_056043260.1">
    <property type="nucleotide sequence ID" value="XM_056184182.1"/>
</dbReference>
<keyword evidence="4" id="KW-1185">Reference proteome</keyword>
<feature type="compositionally biased region" description="Basic and acidic residues" evidence="1">
    <location>
        <begin position="565"/>
        <end position="576"/>
    </location>
</feature>
<dbReference type="Gene3D" id="1.10.8.10">
    <property type="entry name" value="DNA helicase RuvA subunit, C-terminal domain"/>
    <property type="match status" value="1"/>
</dbReference>
<dbReference type="InterPro" id="IPR009060">
    <property type="entry name" value="UBA-like_sf"/>
</dbReference>